<keyword evidence="3" id="KW-1185">Reference proteome</keyword>
<gene>
    <name evidence="2" type="ORF">ADEAN_000699500</name>
</gene>
<evidence type="ECO:0000313" key="3">
    <source>
        <dbReference type="Proteomes" id="UP000515908"/>
    </source>
</evidence>
<protein>
    <submittedName>
        <fullName evidence="2">Uncharacterized protein</fullName>
    </submittedName>
</protein>
<name>A0A7G2CI09_9TRYP</name>
<dbReference type="AlphaFoldDB" id="A0A7G2CI09"/>
<sequence>MTGIFPTGKDKEFLSSCIARLQKQNVPTSTKTDLGEWFCEEDVESLSEACDNILNHIQTFSAFFSAGNEVSPVAVDIYEGPFLFDDLVKASKRSLPLVELTVCDIFGFRNLYEFLEGREEELTLLKSSLESARESLQDLNSSHAYLWTTDIAAVKGYWKVREKRRRQRLTLTEKAQMRAASDEEMPAEEETELQSPISANLNPSSSGASERLGEPNEWMALLSLTSEQYPTEEERESYARFIQTSDTFIDWIALAQSLLRRDGEVPMPGTYKVPKNTETDKSQEEKTKTVRVTRYEVRDVHQVYADLRFRAHQLFLPENTYYDTRTGRRVATQSAIGEARSLLDELTQEILGFEEMIEGRLAALHSRAADLSPYDLFQRGAFVPPTVDPAETPKLVFRPALSHFYFLRSTVRIYLGTSINVSDLSSSLYYQQIYDRLTMDVSQTIDLTRQLPPPPPEVVSATKKGAPLQWTPTPEVQQGLNSTFKVFWEVQGRLKDLRKGLKSDLRKKDGSHRTKVASKAVENEKSPFCAKAEIKYKKMTEANSVLPKKSFWESTMSSLAALANIATCKAEMDWQQVNNKITDLATGGVDDEGDEMTTTSPYHKEKELLMAKVNELWTTLEQEGLRLENVYRGIFFRGMKEKLSQNLDTFINKAGSMSVVFDP</sequence>
<evidence type="ECO:0000313" key="2">
    <source>
        <dbReference type="EMBL" id="CAD2219488.1"/>
    </source>
</evidence>
<proteinExistence type="predicted"/>
<accession>A0A7G2CI09</accession>
<feature type="compositionally biased region" description="Polar residues" evidence="1">
    <location>
        <begin position="193"/>
        <end position="208"/>
    </location>
</feature>
<feature type="compositionally biased region" description="Acidic residues" evidence="1">
    <location>
        <begin position="182"/>
        <end position="192"/>
    </location>
</feature>
<organism evidence="2 3">
    <name type="scientific">Angomonas deanei</name>
    <dbReference type="NCBI Taxonomy" id="59799"/>
    <lineage>
        <taxon>Eukaryota</taxon>
        <taxon>Discoba</taxon>
        <taxon>Euglenozoa</taxon>
        <taxon>Kinetoplastea</taxon>
        <taxon>Metakinetoplastina</taxon>
        <taxon>Trypanosomatida</taxon>
        <taxon>Trypanosomatidae</taxon>
        <taxon>Strigomonadinae</taxon>
        <taxon>Angomonas</taxon>
    </lineage>
</organism>
<dbReference type="EMBL" id="LR877158">
    <property type="protein sequence ID" value="CAD2219488.1"/>
    <property type="molecule type" value="Genomic_DNA"/>
</dbReference>
<feature type="region of interest" description="Disordered" evidence="1">
    <location>
        <begin position="171"/>
        <end position="212"/>
    </location>
</feature>
<dbReference type="VEuPathDB" id="TriTrypDB:ADEAN_000699500"/>
<evidence type="ECO:0000256" key="1">
    <source>
        <dbReference type="SAM" id="MobiDB-lite"/>
    </source>
</evidence>
<reference evidence="2 3" key="1">
    <citation type="submission" date="2020-08" db="EMBL/GenBank/DDBJ databases">
        <authorList>
            <person name="Newling K."/>
            <person name="Davey J."/>
            <person name="Forrester S."/>
        </authorList>
    </citation>
    <scope>NUCLEOTIDE SEQUENCE [LARGE SCALE GENOMIC DNA]</scope>
    <source>
        <strain evidence="3">Crithidia deanei Carvalho (ATCC PRA-265)</strain>
    </source>
</reference>
<dbReference type="Proteomes" id="UP000515908">
    <property type="component" value="Chromosome 14"/>
</dbReference>